<evidence type="ECO:0000256" key="1">
    <source>
        <dbReference type="SAM" id="MobiDB-lite"/>
    </source>
</evidence>
<dbReference type="Proteomes" id="UP001066276">
    <property type="component" value="Chromosome 1_1"/>
</dbReference>
<comment type="caution">
    <text evidence="2">The sequence shown here is derived from an EMBL/GenBank/DDBJ whole genome shotgun (WGS) entry which is preliminary data.</text>
</comment>
<feature type="region of interest" description="Disordered" evidence="1">
    <location>
        <begin position="1"/>
        <end position="46"/>
    </location>
</feature>
<dbReference type="AlphaFoldDB" id="A0AAV7WLM1"/>
<feature type="compositionally biased region" description="Polar residues" evidence="1">
    <location>
        <begin position="63"/>
        <end position="73"/>
    </location>
</feature>
<keyword evidence="3" id="KW-1185">Reference proteome</keyword>
<organism evidence="2 3">
    <name type="scientific">Pleurodeles waltl</name>
    <name type="common">Iberian ribbed newt</name>
    <dbReference type="NCBI Taxonomy" id="8319"/>
    <lineage>
        <taxon>Eukaryota</taxon>
        <taxon>Metazoa</taxon>
        <taxon>Chordata</taxon>
        <taxon>Craniata</taxon>
        <taxon>Vertebrata</taxon>
        <taxon>Euteleostomi</taxon>
        <taxon>Amphibia</taxon>
        <taxon>Batrachia</taxon>
        <taxon>Caudata</taxon>
        <taxon>Salamandroidea</taxon>
        <taxon>Salamandridae</taxon>
        <taxon>Pleurodelinae</taxon>
        <taxon>Pleurodeles</taxon>
    </lineage>
</organism>
<evidence type="ECO:0000313" key="3">
    <source>
        <dbReference type="Proteomes" id="UP001066276"/>
    </source>
</evidence>
<evidence type="ECO:0000313" key="2">
    <source>
        <dbReference type="EMBL" id="KAJ1214153.1"/>
    </source>
</evidence>
<reference evidence="2" key="1">
    <citation type="journal article" date="2022" name="bioRxiv">
        <title>Sequencing and chromosome-scale assembly of the giantPleurodeles waltlgenome.</title>
        <authorList>
            <person name="Brown T."/>
            <person name="Elewa A."/>
            <person name="Iarovenko S."/>
            <person name="Subramanian E."/>
            <person name="Araus A.J."/>
            <person name="Petzold A."/>
            <person name="Susuki M."/>
            <person name="Suzuki K.-i.T."/>
            <person name="Hayashi T."/>
            <person name="Toyoda A."/>
            <person name="Oliveira C."/>
            <person name="Osipova E."/>
            <person name="Leigh N.D."/>
            <person name="Simon A."/>
            <person name="Yun M.H."/>
        </authorList>
    </citation>
    <scope>NUCLEOTIDE SEQUENCE</scope>
    <source>
        <strain evidence="2">20211129_DDA</strain>
        <tissue evidence="2">Liver</tissue>
    </source>
</reference>
<feature type="region of interest" description="Disordered" evidence="1">
    <location>
        <begin position="54"/>
        <end position="73"/>
    </location>
</feature>
<name>A0AAV7WLM1_PLEWA</name>
<proteinExistence type="predicted"/>
<dbReference type="EMBL" id="JANPWB010000001">
    <property type="protein sequence ID" value="KAJ1214153.1"/>
    <property type="molecule type" value="Genomic_DNA"/>
</dbReference>
<gene>
    <name evidence="2" type="ORF">NDU88_001779</name>
</gene>
<accession>A0AAV7WLM1</accession>
<sequence length="73" mass="8022">MAGRRKLKKPTSGFQKEEEDGGVETEARPGGRRNPGDGGMVCPNRGQEEWRELEVGCPDQGQKKNQTPGIRAQ</sequence>
<protein>
    <submittedName>
        <fullName evidence="2">Uncharacterized protein</fullName>
    </submittedName>
</protein>